<evidence type="ECO:0000259" key="1">
    <source>
        <dbReference type="Pfam" id="PF00557"/>
    </source>
</evidence>
<comment type="caution">
    <text evidence="2">The sequence shown here is derived from an EMBL/GenBank/DDBJ whole genome shotgun (WGS) entry which is preliminary data.</text>
</comment>
<dbReference type="Pfam" id="PF00557">
    <property type="entry name" value="Peptidase_M24"/>
    <property type="match status" value="1"/>
</dbReference>
<sequence>MPKIKLIHEVRAVKSKKELANIIKAQKISEEVLQYTVVKLRTGISEIEIADFIKKTYLSHGVNVLSFPPIVAFGKNTANIHHAPSKTRLKKGDIIMFDFGCTVNHYCSDMTRTFFGGEPSKKQKKIYLAVLEAQNRAIKKIQRGERRAKIIDKAAREFLGKKFKNNFKHGLGHGVGTVIHEWPNFKPKSEDVLPVDCVMTIEPGIYLKGFGGVRIEDMILITQNGYKNLTNFPKDLKSATLGTI</sequence>
<gene>
    <name evidence="2" type="ORF">A3A03_02370</name>
</gene>
<dbReference type="InterPro" id="IPR050659">
    <property type="entry name" value="Peptidase_M24B"/>
</dbReference>
<proteinExistence type="predicted"/>
<dbReference type="InterPro" id="IPR036005">
    <property type="entry name" value="Creatinase/aminopeptidase-like"/>
</dbReference>
<dbReference type="Gene3D" id="3.90.230.10">
    <property type="entry name" value="Creatinase/methionine aminopeptidase superfamily"/>
    <property type="match status" value="1"/>
</dbReference>
<dbReference type="AlphaFoldDB" id="A0A1F6XK33"/>
<reference evidence="2 3" key="1">
    <citation type="journal article" date="2016" name="Nat. Commun.">
        <title>Thousands of microbial genomes shed light on interconnected biogeochemical processes in an aquifer system.</title>
        <authorList>
            <person name="Anantharaman K."/>
            <person name="Brown C.T."/>
            <person name="Hug L.A."/>
            <person name="Sharon I."/>
            <person name="Castelle C.J."/>
            <person name="Probst A.J."/>
            <person name="Thomas B.C."/>
            <person name="Singh A."/>
            <person name="Wilkins M.J."/>
            <person name="Karaoz U."/>
            <person name="Brodie E.L."/>
            <person name="Williams K.H."/>
            <person name="Hubbard S.S."/>
            <person name="Banfield J.F."/>
        </authorList>
    </citation>
    <scope>NUCLEOTIDE SEQUENCE [LARGE SCALE GENOMIC DNA]</scope>
</reference>
<name>A0A1F6XK33_9BACT</name>
<dbReference type="InterPro" id="IPR000994">
    <property type="entry name" value="Pept_M24"/>
</dbReference>
<evidence type="ECO:0000313" key="2">
    <source>
        <dbReference type="EMBL" id="OGI94519.1"/>
    </source>
</evidence>
<accession>A0A1F6XK33</accession>
<dbReference type="Proteomes" id="UP000176629">
    <property type="component" value="Unassembled WGS sequence"/>
</dbReference>
<evidence type="ECO:0000313" key="3">
    <source>
        <dbReference type="Proteomes" id="UP000176629"/>
    </source>
</evidence>
<dbReference type="PANTHER" id="PTHR46112">
    <property type="entry name" value="AMINOPEPTIDASE"/>
    <property type="match status" value="1"/>
</dbReference>
<dbReference type="EMBL" id="MFUX01000020">
    <property type="protein sequence ID" value="OGI94519.1"/>
    <property type="molecule type" value="Genomic_DNA"/>
</dbReference>
<protein>
    <recommendedName>
        <fullName evidence="1">Peptidase M24 domain-containing protein</fullName>
    </recommendedName>
</protein>
<dbReference type="SUPFAM" id="SSF55920">
    <property type="entry name" value="Creatinase/aminopeptidase"/>
    <property type="match status" value="1"/>
</dbReference>
<feature type="domain" description="Peptidase M24" evidence="1">
    <location>
        <begin position="21"/>
        <end position="223"/>
    </location>
</feature>
<dbReference type="STRING" id="1801773.A3A03_02370"/>
<dbReference type="PANTHER" id="PTHR46112:SF2">
    <property type="entry name" value="XAA-PRO AMINOPEPTIDASE P-RELATED"/>
    <property type="match status" value="1"/>
</dbReference>
<organism evidence="2 3">
    <name type="scientific">Candidatus Nomurabacteria bacterium RIFCSPLOWO2_01_FULL_40_18</name>
    <dbReference type="NCBI Taxonomy" id="1801773"/>
    <lineage>
        <taxon>Bacteria</taxon>
        <taxon>Candidatus Nomuraibacteriota</taxon>
    </lineage>
</organism>